<reference evidence="2 3" key="1">
    <citation type="submission" date="2016-07" db="EMBL/GenBank/DDBJ databases">
        <title>Pervasive Adenine N6-methylation of Active Genes in Fungi.</title>
        <authorList>
            <consortium name="DOE Joint Genome Institute"/>
            <person name="Mondo S.J."/>
            <person name="Dannebaum R.O."/>
            <person name="Kuo R.C."/>
            <person name="Labutti K."/>
            <person name="Haridas S."/>
            <person name="Kuo A."/>
            <person name="Salamov A."/>
            <person name="Ahrendt S.R."/>
            <person name="Lipzen A."/>
            <person name="Sullivan W."/>
            <person name="Andreopoulos W.B."/>
            <person name="Clum A."/>
            <person name="Lindquist E."/>
            <person name="Daum C."/>
            <person name="Ramamoorthy G.K."/>
            <person name="Gryganskyi A."/>
            <person name="Culley D."/>
            <person name="Magnuson J.K."/>
            <person name="James T.Y."/>
            <person name="O'Malley M.A."/>
            <person name="Stajich J.E."/>
            <person name="Spatafora J.W."/>
            <person name="Visel A."/>
            <person name="Grigoriev I.V."/>
        </authorList>
    </citation>
    <scope>NUCLEOTIDE SEQUENCE [LARGE SCALE GENOMIC DNA]</scope>
    <source>
        <strain evidence="2 3">68-887.2</strain>
    </source>
</reference>
<evidence type="ECO:0000256" key="1">
    <source>
        <dbReference type="SAM" id="MobiDB-lite"/>
    </source>
</evidence>
<dbReference type="EMBL" id="MCFC01000065">
    <property type="protein sequence ID" value="ORY24692.1"/>
    <property type="molecule type" value="Genomic_DNA"/>
</dbReference>
<feature type="region of interest" description="Disordered" evidence="1">
    <location>
        <begin position="50"/>
        <end position="185"/>
    </location>
</feature>
<comment type="caution">
    <text evidence="2">The sequence shown here is derived from an EMBL/GenBank/DDBJ whole genome shotgun (WGS) entry which is preliminary data.</text>
</comment>
<protein>
    <submittedName>
        <fullName evidence="2">Uncharacterized protein</fullName>
    </submittedName>
</protein>
<feature type="compositionally biased region" description="Polar residues" evidence="1">
    <location>
        <begin position="173"/>
        <end position="185"/>
    </location>
</feature>
<sequence>MLWRFPWPVTQPSHQTPLIESFQFRAASNEIPPSFVNLLSGYFLVQRSDQKPTEESASQQIVVRPASPMTSNDSPTPKRPRPAELAYVQQTATQNARQRPVPDTSPQKDSERLGGLIEESGTSDALKRALLKGYQRTAESDKETEEPESQYATPLPLQQYHKTRGRIEDVENDTVNEQGLATPYS</sequence>
<keyword evidence="3" id="KW-1185">Reference proteome</keyword>
<gene>
    <name evidence="2" type="ORF">BCR39DRAFT_318181</name>
</gene>
<proteinExistence type="predicted"/>
<evidence type="ECO:0000313" key="3">
    <source>
        <dbReference type="Proteomes" id="UP000193986"/>
    </source>
</evidence>
<organism evidence="2 3">
    <name type="scientific">Naematelia encephala</name>
    <dbReference type="NCBI Taxonomy" id="71784"/>
    <lineage>
        <taxon>Eukaryota</taxon>
        <taxon>Fungi</taxon>
        <taxon>Dikarya</taxon>
        <taxon>Basidiomycota</taxon>
        <taxon>Agaricomycotina</taxon>
        <taxon>Tremellomycetes</taxon>
        <taxon>Tremellales</taxon>
        <taxon>Naemateliaceae</taxon>
        <taxon>Naematelia</taxon>
    </lineage>
</organism>
<dbReference type="AlphaFoldDB" id="A0A1Y2AQ95"/>
<evidence type="ECO:0000313" key="2">
    <source>
        <dbReference type="EMBL" id="ORY24692.1"/>
    </source>
</evidence>
<dbReference type="InParanoid" id="A0A1Y2AQ95"/>
<accession>A0A1Y2AQ95</accession>
<dbReference type="Proteomes" id="UP000193986">
    <property type="component" value="Unassembled WGS sequence"/>
</dbReference>
<name>A0A1Y2AQ95_9TREE</name>
<feature type="compositionally biased region" description="Polar residues" evidence="1">
    <location>
        <begin position="88"/>
        <end position="97"/>
    </location>
</feature>